<comment type="caution">
    <text evidence="1">The sequence shown here is derived from an EMBL/GenBank/DDBJ whole genome shotgun (WGS) entry which is preliminary data.</text>
</comment>
<proteinExistence type="predicted"/>
<name>A0A0E2BKB3_9LEPT</name>
<sequence length="89" mass="10368">MKTIVATFYFSDGLKIQFRGEFEYETFHKSENKITWSGATEKINHLNLDMLWGSESAIRDLEWIAEQTNSKLEVQEFGSGKSLLKDDWT</sequence>
<gene>
    <name evidence="1" type="ORF">LEP1GSC179_1214</name>
</gene>
<evidence type="ECO:0000313" key="2">
    <source>
        <dbReference type="Proteomes" id="UP000006329"/>
    </source>
</evidence>
<reference evidence="1" key="1">
    <citation type="submission" date="2012-10" db="EMBL/GenBank/DDBJ databases">
        <authorList>
            <person name="Harkins D.M."/>
            <person name="Durkin A.S."/>
            <person name="Brinkac L.M."/>
            <person name="Haft D.H."/>
            <person name="Selengut J.D."/>
            <person name="Sanka R."/>
            <person name="DePew J."/>
            <person name="Purushe J."/>
            <person name="Matthias M.A."/>
            <person name="Vinetz J.M."/>
            <person name="Sutton G.G."/>
            <person name="Nierman W.C."/>
            <person name="Fouts D.E."/>
        </authorList>
    </citation>
    <scope>NUCLEOTIDE SEQUENCE [LARGE SCALE GENOMIC DNA]</scope>
    <source>
        <strain evidence="1">MOR084</strain>
    </source>
</reference>
<dbReference type="AlphaFoldDB" id="A0A0E2BKB3"/>
<dbReference type="RefSeq" id="WP_004484342.1">
    <property type="nucleotide sequence ID" value="NZ_AHON02000013.1"/>
</dbReference>
<organism evidence="1 2">
    <name type="scientific">Leptospira santarosai str. MOR084</name>
    <dbReference type="NCBI Taxonomy" id="1049984"/>
    <lineage>
        <taxon>Bacteria</taxon>
        <taxon>Pseudomonadati</taxon>
        <taxon>Spirochaetota</taxon>
        <taxon>Spirochaetia</taxon>
        <taxon>Leptospirales</taxon>
        <taxon>Leptospiraceae</taxon>
        <taxon>Leptospira</taxon>
    </lineage>
</organism>
<evidence type="ECO:0000313" key="1">
    <source>
        <dbReference type="EMBL" id="EKO35620.1"/>
    </source>
</evidence>
<keyword evidence="2" id="KW-1185">Reference proteome</keyword>
<dbReference type="Proteomes" id="UP000006329">
    <property type="component" value="Unassembled WGS sequence"/>
</dbReference>
<dbReference type="EMBL" id="AHON02000013">
    <property type="protein sequence ID" value="EKO35620.1"/>
    <property type="molecule type" value="Genomic_DNA"/>
</dbReference>
<accession>A0A0E2BKB3</accession>
<protein>
    <submittedName>
        <fullName evidence="1">Uncharacterized protein</fullName>
    </submittedName>
</protein>